<evidence type="ECO:0000313" key="3">
    <source>
        <dbReference type="EMBL" id="EXU96849.1"/>
    </source>
</evidence>
<reference evidence="3 4" key="1">
    <citation type="submission" date="2014-02" db="EMBL/GenBank/DDBJ databases">
        <title>The genome sequence of the entomopathogenic fungus Metarhizium robertsii ARSEF 2575.</title>
        <authorList>
            <person name="Giuliano Garisto Donzelli B."/>
            <person name="Roe B.A."/>
            <person name="Macmil S.L."/>
            <person name="Krasnoff S.B."/>
            <person name="Gibson D.M."/>
        </authorList>
    </citation>
    <scope>NUCLEOTIDE SEQUENCE [LARGE SCALE GENOMIC DNA]</scope>
    <source>
        <strain evidence="3 4">ARSEF 2575</strain>
    </source>
</reference>
<dbReference type="Proteomes" id="UP000030151">
    <property type="component" value="Unassembled WGS sequence"/>
</dbReference>
<comment type="caution">
    <text evidence="3">The sequence shown here is derived from an EMBL/GenBank/DDBJ whole genome shotgun (WGS) entry which is preliminary data.</text>
</comment>
<evidence type="ECO:0000256" key="2">
    <source>
        <dbReference type="SAM" id="MobiDB-lite"/>
    </source>
</evidence>
<gene>
    <name evidence="3" type="ORF">X797_010093</name>
</gene>
<dbReference type="EMBL" id="JELW01000044">
    <property type="protein sequence ID" value="EXU96849.1"/>
    <property type="molecule type" value="Genomic_DNA"/>
</dbReference>
<dbReference type="HOGENOM" id="CLU_1210083_0_0_1"/>
<name>A0A0A1UPC4_9HYPO</name>
<sequence length="231" mass="26177">MGSDEALTSEEQLQKLRAAFDQTDGIVKNHSFQIVSLQNQLQLMQMARAEEAEERKRLVRDNEHLTTEIVYLKGRLAKLVVEFYYAQAAASPYDSEKQRSTSWWANRHNNNNNNTSSSKLIPPQEEEARPRNRVVETVADRMLAEQKSLLVRGLVSIESALLQDFAQMNQYLTAETRDQLNELDQAHFYDARENITDDSNNIKTEGDDGSFSLEDGLLRAPSAVNPTCAAL</sequence>
<organism evidence="3 4">
    <name type="scientific">Metarhizium robertsii</name>
    <dbReference type="NCBI Taxonomy" id="568076"/>
    <lineage>
        <taxon>Eukaryota</taxon>
        <taxon>Fungi</taxon>
        <taxon>Dikarya</taxon>
        <taxon>Ascomycota</taxon>
        <taxon>Pezizomycotina</taxon>
        <taxon>Sordariomycetes</taxon>
        <taxon>Hypocreomycetidae</taxon>
        <taxon>Hypocreales</taxon>
        <taxon>Clavicipitaceae</taxon>
        <taxon>Metarhizium</taxon>
    </lineage>
</organism>
<feature type="coiled-coil region" evidence="1">
    <location>
        <begin position="34"/>
        <end position="68"/>
    </location>
</feature>
<dbReference type="OrthoDB" id="4940884at2759"/>
<accession>A0A0A1UPC4</accession>
<keyword evidence="1" id="KW-0175">Coiled coil</keyword>
<protein>
    <submittedName>
        <fullName evidence="3">Uncharacterized protein</fullName>
    </submittedName>
</protein>
<proteinExistence type="predicted"/>
<dbReference type="AlphaFoldDB" id="A0A0A1UPC4"/>
<evidence type="ECO:0000313" key="4">
    <source>
        <dbReference type="Proteomes" id="UP000030151"/>
    </source>
</evidence>
<feature type="region of interest" description="Disordered" evidence="2">
    <location>
        <begin position="105"/>
        <end position="131"/>
    </location>
</feature>
<evidence type="ECO:0000256" key="1">
    <source>
        <dbReference type="SAM" id="Coils"/>
    </source>
</evidence>